<sequence length="122" mass="13159">MSRERAEIIESADCGNSPKNAFVQTIAIALETGEADPESFAPTVTWDTSATDRIEGRTALIEALEARAMPTKVVIEHAISHGRVGTATGETIMANGHRRRFSHVLTFTNNKATTVATLKSFS</sequence>
<comment type="caution">
    <text evidence="1">The sequence shown here is derived from an EMBL/GenBank/DDBJ whole genome shotgun (WGS) entry which is preliminary data.</text>
</comment>
<dbReference type="RefSeq" id="WP_231033413.1">
    <property type="nucleotide sequence ID" value="NZ_JAJNGX010000003.1"/>
</dbReference>
<evidence type="ECO:0000313" key="2">
    <source>
        <dbReference type="Proteomes" id="UP000809337"/>
    </source>
</evidence>
<dbReference type="Proteomes" id="UP000809337">
    <property type="component" value="Unassembled WGS sequence"/>
</dbReference>
<dbReference type="AlphaFoldDB" id="A0A9Q2NPE9"/>
<dbReference type="EMBL" id="JAFBWN010000003">
    <property type="protein sequence ID" value="MBM2354391.1"/>
    <property type="molecule type" value="Genomic_DNA"/>
</dbReference>
<protein>
    <recommendedName>
        <fullName evidence="3">SnoaL-like domain-containing protein</fullName>
    </recommendedName>
</protein>
<gene>
    <name evidence="1" type="ORF">JQX14_07570</name>
</gene>
<reference evidence="1" key="1">
    <citation type="submission" date="2021-01" db="EMBL/GenBank/DDBJ databases">
        <title>Diatom-associated Roseobacters Show Island Model of Population Structure.</title>
        <authorList>
            <person name="Qu L."/>
            <person name="Feng X."/>
            <person name="Chen Y."/>
            <person name="Li L."/>
            <person name="Wang X."/>
            <person name="Hu Z."/>
            <person name="Wang H."/>
            <person name="Luo H."/>
        </authorList>
    </citation>
    <scope>NUCLEOTIDE SEQUENCE</scope>
    <source>
        <strain evidence="1">SM26-45</strain>
    </source>
</reference>
<organism evidence="1 2">
    <name type="scientific">Pseudosulfitobacter pseudonitzschiae</name>
    <dbReference type="NCBI Taxonomy" id="1402135"/>
    <lineage>
        <taxon>Bacteria</taxon>
        <taxon>Pseudomonadati</taxon>
        <taxon>Pseudomonadota</taxon>
        <taxon>Alphaproteobacteria</taxon>
        <taxon>Rhodobacterales</taxon>
        <taxon>Roseobacteraceae</taxon>
        <taxon>Pseudosulfitobacter</taxon>
    </lineage>
</organism>
<accession>A0A9Q2NPE9</accession>
<proteinExistence type="predicted"/>
<evidence type="ECO:0008006" key="3">
    <source>
        <dbReference type="Google" id="ProtNLM"/>
    </source>
</evidence>
<evidence type="ECO:0000313" key="1">
    <source>
        <dbReference type="EMBL" id="MBM2354391.1"/>
    </source>
</evidence>
<name>A0A9Q2NPE9_9RHOB</name>
<dbReference type="Gene3D" id="3.10.450.50">
    <property type="match status" value="1"/>
</dbReference>